<dbReference type="InterPro" id="IPR011990">
    <property type="entry name" value="TPR-like_helical_dom_sf"/>
</dbReference>
<evidence type="ECO:0000256" key="1">
    <source>
        <dbReference type="ARBA" id="ARBA00023254"/>
    </source>
</evidence>
<dbReference type="Proteomes" id="UP000218209">
    <property type="component" value="Unassembled WGS sequence"/>
</dbReference>
<organism evidence="4 5">
    <name type="scientific">Porphyra umbilicalis</name>
    <name type="common">Purple laver</name>
    <name type="synonym">Red alga</name>
    <dbReference type="NCBI Taxonomy" id="2786"/>
    <lineage>
        <taxon>Eukaryota</taxon>
        <taxon>Rhodophyta</taxon>
        <taxon>Bangiophyceae</taxon>
        <taxon>Bangiales</taxon>
        <taxon>Bangiaceae</taxon>
        <taxon>Porphyra</taxon>
    </lineage>
</organism>
<dbReference type="InterPro" id="IPR013940">
    <property type="entry name" value="Spo22/ZIP4/TEX11"/>
</dbReference>
<dbReference type="Gene3D" id="1.25.40.10">
    <property type="entry name" value="Tetratricopeptide repeat domain"/>
    <property type="match status" value="1"/>
</dbReference>
<evidence type="ECO:0000256" key="2">
    <source>
        <dbReference type="ARBA" id="ARBA00031845"/>
    </source>
</evidence>
<dbReference type="AlphaFoldDB" id="A0A1X6NLI6"/>
<dbReference type="InterPro" id="IPR042861">
    <property type="entry name" value="TEX11"/>
</dbReference>
<dbReference type="PANTHER" id="PTHR47083:SF1">
    <property type="entry name" value="TESTIS-EXPRESSED PROTEIN 11"/>
    <property type="match status" value="1"/>
</dbReference>
<dbReference type="EMBL" id="KV919516">
    <property type="protein sequence ID" value="OSX69509.1"/>
    <property type="molecule type" value="Genomic_DNA"/>
</dbReference>
<feature type="region of interest" description="Disordered" evidence="3">
    <location>
        <begin position="675"/>
        <end position="699"/>
    </location>
</feature>
<dbReference type="PANTHER" id="PTHR47083">
    <property type="entry name" value="TESTIS-EXPRESSED PROTEIN 11"/>
    <property type="match status" value="1"/>
</dbReference>
<dbReference type="GO" id="GO:0051321">
    <property type="term" value="P:meiotic cell cycle"/>
    <property type="evidence" value="ECO:0007669"/>
    <property type="project" value="UniProtKB-KW"/>
</dbReference>
<evidence type="ECO:0000256" key="3">
    <source>
        <dbReference type="SAM" id="MobiDB-lite"/>
    </source>
</evidence>
<gene>
    <name evidence="4" type="ORF">BU14_1443s0002</name>
</gene>
<feature type="compositionally biased region" description="Low complexity" evidence="3">
    <location>
        <begin position="59"/>
        <end position="70"/>
    </location>
</feature>
<protein>
    <recommendedName>
        <fullName evidence="2">Protein ZIP4 homolog</fullName>
    </recommendedName>
</protein>
<reference evidence="4 5" key="1">
    <citation type="submission" date="2017-03" db="EMBL/GenBank/DDBJ databases">
        <title>WGS assembly of Porphyra umbilicalis.</title>
        <authorList>
            <person name="Brawley S.H."/>
            <person name="Blouin N.A."/>
            <person name="Ficko-Blean E."/>
            <person name="Wheeler G.L."/>
            <person name="Lohr M."/>
            <person name="Goodson H.V."/>
            <person name="Jenkins J.W."/>
            <person name="Blaby-Haas C.E."/>
            <person name="Helliwell K.E."/>
            <person name="Chan C."/>
            <person name="Marriage T."/>
            <person name="Bhattacharya D."/>
            <person name="Klein A.S."/>
            <person name="Badis Y."/>
            <person name="Brodie J."/>
            <person name="Cao Y."/>
            <person name="Collen J."/>
            <person name="Dittami S.M."/>
            <person name="Gachon C.M."/>
            <person name="Green B.R."/>
            <person name="Karpowicz S."/>
            <person name="Kim J.W."/>
            <person name="Kudahl U."/>
            <person name="Lin S."/>
            <person name="Michel G."/>
            <person name="Mittag M."/>
            <person name="Olson B.J."/>
            <person name="Pangilinan J."/>
            <person name="Peng Y."/>
            <person name="Qiu H."/>
            <person name="Shu S."/>
            <person name="Singer J.T."/>
            <person name="Smith A.G."/>
            <person name="Sprecher B.N."/>
            <person name="Wagner V."/>
            <person name="Wang W."/>
            <person name="Wang Z.-Y."/>
            <person name="Yan J."/>
            <person name="Yarish C."/>
            <person name="Zoeuner-Riek S."/>
            <person name="Zhuang Y."/>
            <person name="Zou Y."/>
            <person name="Lindquist E.A."/>
            <person name="Grimwood J."/>
            <person name="Barry K."/>
            <person name="Rokhsar D.S."/>
            <person name="Schmutz J."/>
            <person name="Stiller J.W."/>
            <person name="Grossman A.R."/>
            <person name="Prochnik S.E."/>
        </authorList>
    </citation>
    <scope>NUCLEOTIDE SEQUENCE [LARGE SCALE GENOMIC DNA]</scope>
    <source>
        <strain evidence="4">4086291</strain>
    </source>
</reference>
<feature type="region of interest" description="Disordered" evidence="3">
    <location>
        <begin position="982"/>
        <end position="1001"/>
    </location>
</feature>
<name>A0A1X6NLI6_PORUM</name>
<feature type="region of interest" description="Disordered" evidence="3">
    <location>
        <begin position="33"/>
        <end position="70"/>
    </location>
</feature>
<feature type="compositionally biased region" description="Gly residues" evidence="3">
    <location>
        <begin position="39"/>
        <end position="58"/>
    </location>
</feature>
<evidence type="ECO:0000313" key="4">
    <source>
        <dbReference type="EMBL" id="OSX69509.1"/>
    </source>
</evidence>
<evidence type="ECO:0000313" key="5">
    <source>
        <dbReference type="Proteomes" id="UP000218209"/>
    </source>
</evidence>
<sequence length="1127" mass="117574">MEAPEGVARVRALASLRQVEDSAELLNRLAETCGEPDASGGGGGGEVGVDKGAGGAGAGAARPDGPGASPPFVLGVDVPRRLEEVMDSFSALASREDAERLLEAGVSMWNAVLVLDRQQGVDASTETALLAIRRVAVDCMRTALTSLGGVSARFSIDEVSLLRFYTAVAKRYADSPQGEAAVAKECFTVAFDLASAARTAAAGSTSGRAQAVGDVLSRALFELELAAAEFGWEGEEAMDVVQAHVLAAAQHLDAVPDRTCYFASVLYNLGLHLYHQGHAAEAVSWLRRSIRTRTAMGDDRLDKKKQSKTARLAAVCLISTEAYEEAIDFLRLAESLAHDCAGAYLLLKVAIVTGQQDVSGLLAAALEDESVPLDVCSASLQLLTTAGRLTEAVDGYELLYKRRGLAQTPEDAAARVVAQRYFQALVAAGNAQRAVEVLEDALVAVTNATLPDATKAEESDRWLSLALDAGSSLAERQYFQLAAWVLHKMLQLNTPCVTLSPEKEAVIHRLVASCCLCAFGGGAASTPSSGAPAAAGTVRPPSNGAGLAGAAAVGSSLHQTTGSTSAPAVPLQPPGLWSGDSLLTAAVEHADAAKAISGNDFSAHMLLFRAYVLRGDSDAAAAEVEDVHDLPGFSTDALVAAACDANKVAGAKGHAAVVSALLAVLSGIVTEEDEAGDNGAAGDTLPAEAAASRKRRRQSRPQSAGFYGLVLKAAVGMLLEAAQQDSSAPYNVNSYELLSQVLEAGLACVRRLGVAETFGDDQESSLGFLGDVAWNCGRAAGNVKQQDHELVFFTLCDELYSLRRPTLACLQTRKIALVLCATCLLDYTDTVTEAEVDAERQGEGTTPATTPEAERIKQALSAVRTAVGVIAEVQALAAADAGGTGGQGSQPVPVTDSGLLLLCLLEVRCYARLQDASGLSGAVDRAVQLSTCTATLLEQIGWVCREAKTQVGDANTPFVEAAVSACITALKRALQLRLSKLPRRPGSSGGGAVGTASALSSKEKRARHGAIAGLLRQLVTLSSSRVPESAWEFVQQAVSLMRGANVDFRYDLTECRWIAARTWESAQQFGRAGQHTEAARWAASVASMCESAPGRSAGLIAFADPIRDFVQSLPVSAEVAKEVSDLL</sequence>
<accession>A0A1X6NLI6</accession>
<dbReference type="OrthoDB" id="4414at2759"/>
<keyword evidence="5" id="KW-1185">Reference proteome</keyword>
<dbReference type="SUPFAM" id="SSF48452">
    <property type="entry name" value="TPR-like"/>
    <property type="match status" value="1"/>
</dbReference>
<proteinExistence type="predicted"/>
<keyword evidence="1" id="KW-0469">Meiosis</keyword>
<dbReference type="Pfam" id="PF08631">
    <property type="entry name" value="SPO22"/>
    <property type="match status" value="1"/>
</dbReference>